<dbReference type="Proteomes" id="UP000019140">
    <property type="component" value="Unassembled WGS sequence"/>
</dbReference>
<proteinExistence type="predicted"/>
<evidence type="ECO:0000313" key="2">
    <source>
        <dbReference type="Proteomes" id="UP000019140"/>
    </source>
</evidence>
<keyword evidence="2" id="KW-1185">Reference proteome</keyword>
<sequence>MGRQTMTLTEIREKGLEALSQHLGVAGMIRFLQQSELGWGNYTEERDQWLGDPDLNEVANKIQAKFLDPDSTV</sequence>
<comment type="caution">
    <text evidence="1">The sequence shown here is derived from an EMBL/GenBank/DDBJ whole genome shotgun (WGS) entry which is preliminary data.</text>
</comment>
<accession>W4M9M1</accession>
<gene>
    <name evidence="1" type="ORF">ETSY2_13275</name>
</gene>
<name>W4M9M1_9BACT</name>
<reference evidence="1 2" key="1">
    <citation type="journal article" date="2014" name="Nature">
        <title>An environmental bacterial taxon with a large and distinct metabolic repertoire.</title>
        <authorList>
            <person name="Wilson M.C."/>
            <person name="Mori T."/>
            <person name="Ruckert C."/>
            <person name="Uria A.R."/>
            <person name="Helf M.J."/>
            <person name="Takada K."/>
            <person name="Gernert C."/>
            <person name="Steffens U.A."/>
            <person name="Heycke N."/>
            <person name="Schmitt S."/>
            <person name="Rinke C."/>
            <person name="Helfrich E.J."/>
            <person name="Brachmann A.O."/>
            <person name="Gurgui C."/>
            <person name="Wakimoto T."/>
            <person name="Kracht M."/>
            <person name="Crusemann M."/>
            <person name="Hentschel U."/>
            <person name="Abe I."/>
            <person name="Matsunaga S."/>
            <person name="Kalinowski J."/>
            <person name="Takeyama H."/>
            <person name="Piel J."/>
        </authorList>
    </citation>
    <scope>NUCLEOTIDE SEQUENCE [LARGE SCALE GENOMIC DNA]</scope>
    <source>
        <strain evidence="2">TSY2</strain>
    </source>
</reference>
<organism evidence="1 2">
    <name type="scientific">Candidatus Entotheonella gemina</name>
    <dbReference type="NCBI Taxonomy" id="1429439"/>
    <lineage>
        <taxon>Bacteria</taxon>
        <taxon>Pseudomonadati</taxon>
        <taxon>Nitrospinota/Tectimicrobiota group</taxon>
        <taxon>Candidatus Tectimicrobiota</taxon>
        <taxon>Candidatus Entotheonellia</taxon>
        <taxon>Candidatus Entotheonellales</taxon>
        <taxon>Candidatus Entotheonellaceae</taxon>
        <taxon>Candidatus Entotheonella</taxon>
    </lineage>
</organism>
<protein>
    <submittedName>
        <fullName evidence="1">Uncharacterized protein</fullName>
    </submittedName>
</protein>
<dbReference type="AlphaFoldDB" id="W4M9M1"/>
<dbReference type="HOGENOM" id="CLU_193886_1_0_7"/>
<dbReference type="EMBL" id="AZHX01000534">
    <property type="protein sequence ID" value="ETX07084.1"/>
    <property type="molecule type" value="Genomic_DNA"/>
</dbReference>
<evidence type="ECO:0000313" key="1">
    <source>
        <dbReference type="EMBL" id="ETX07084.1"/>
    </source>
</evidence>